<reference evidence="10 11" key="1">
    <citation type="journal article" date="2015" name="Microbiome">
        <title>Genomic resolution of linkages in carbon, nitrogen, and sulfur cycling among widespread estuary sediment bacteria.</title>
        <authorList>
            <person name="Baker B.J."/>
            <person name="Lazar C.S."/>
            <person name="Teske A.P."/>
            <person name="Dick G.J."/>
        </authorList>
    </citation>
    <scope>NUCLEOTIDE SEQUENCE [LARGE SCALE GENOMIC DNA]</scope>
    <source>
        <strain evidence="10">SM23_60</strain>
    </source>
</reference>
<dbReference type="Proteomes" id="UP000051096">
    <property type="component" value="Unassembled WGS sequence"/>
</dbReference>
<comment type="caution">
    <text evidence="10">The sequence shown here is derived from an EMBL/GenBank/DDBJ whole genome shotgun (WGS) entry which is preliminary data.</text>
</comment>
<evidence type="ECO:0000313" key="10">
    <source>
        <dbReference type="EMBL" id="KPK70193.1"/>
    </source>
</evidence>
<accession>A0A0S8GBZ6</accession>
<evidence type="ECO:0000256" key="7">
    <source>
        <dbReference type="HAMAP-Rule" id="MF_00503"/>
    </source>
</evidence>
<dbReference type="GO" id="GO:0005840">
    <property type="term" value="C:ribosome"/>
    <property type="evidence" value="ECO:0007669"/>
    <property type="project" value="UniProtKB-KW"/>
</dbReference>
<evidence type="ECO:0000256" key="5">
    <source>
        <dbReference type="ARBA" id="ARBA00023274"/>
    </source>
</evidence>
<organism evidence="10 11">
    <name type="scientific">candidate division WOR_3 bacterium SM23_60</name>
    <dbReference type="NCBI Taxonomy" id="1703780"/>
    <lineage>
        <taxon>Bacteria</taxon>
        <taxon>Bacteria division WOR-3</taxon>
    </lineage>
</organism>
<dbReference type="NCBIfam" id="TIGR00158">
    <property type="entry name" value="L9"/>
    <property type="match status" value="1"/>
</dbReference>
<keyword evidence="4 7" id="KW-0689">Ribosomal protein</keyword>
<evidence type="ECO:0000256" key="1">
    <source>
        <dbReference type="ARBA" id="ARBA00010605"/>
    </source>
</evidence>
<comment type="similarity">
    <text evidence="1 7">Belongs to the bacterial ribosomal protein bL9 family.</text>
</comment>
<dbReference type="Gene3D" id="3.40.5.10">
    <property type="entry name" value="Ribosomal protein L9, N-terminal domain"/>
    <property type="match status" value="1"/>
</dbReference>
<keyword evidence="2 7" id="KW-0699">rRNA-binding</keyword>
<gene>
    <name evidence="7" type="primary">rplI</name>
    <name evidence="10" type="ORF">AMJ87_09300</name>
</gene>
<dbReference type="InterPro" id="IPR009027">
    <property type="entry name" value="Ribosomal_bL9/RNase_H1_N"/>
</dbReference>
<dbReference type="SUPFAM" id="SSF55653">
    <property type="entry name" value="Ribosomal protein L9 C-domain"/>
    <property type="match status" value="1"/>
</dbReference>
<dbReference type="InterPro" id="IPR020594">
    <property type="entry name" value="Ribosomal_bL9_bac/chp"/>
</dbReference>
<dbReference type="AlphaFoldDB" id="A0A0S8GBZ6"/>
<dbReference type="SUPFAM" id="SSF55658">
    <property type="entry name" value="L9 N-domain-like"/>
    <property type="match status" value="1"/>
</dbReference>
<dbReference type="PATRIC" id="fig|1703780.3.peg.969"/>
<dbReference type="InterPro" id="IPR020069">
    <property type="entry name" value="Ribosomal_bL9_C"/>
</dbReference>
<dbReference type="GO" id="GO:1990904">
    <property type="term" value="C:ribonucleoprotein complex"/>
    <property type="evidence" value="ECO:0007669"/>
    <property type="project" value="UniProtKB-KW"/>
</dbReference>
<proteinExistence type="inferred from homology"/>
<dbReference type="GO" id="GO:0006412">
    <property type="term" value="P:translation"/>
    <property type="evidence" value="ECO:0007669"/>
    <property type="project" value="UniProtKB-UniRule"/>
</dbReference>
<keyword evidence="5 7" id="KW-0687">Ribonucleoprotein</keyword>
<dbReference type="InterPro" id="IPR020070">
    <property type="entry name" value="Ribosomal_bL9_N"/>
</dbReference>
<dbReference type="EMBL" id="LJUO01000099">
    <property type="protein sequence ID" value="KPK70193.1"/>
    <property type="molecule type" value="Genomic_DNA"/>
</dbReference>
<evidence type="ECO:0000259" key="9">
    <source>
        <dbReference type="Pfam" id="PF03948"/>
    </source>
</evidence>
<dbReference type="InterPro" id="IPR000244">
    <property type="entry name" value="Ribosomal_bL9"/>
</dbReference>
<evidence type="ECO:0000259" key="8">
    <source>
        <dbReference type="Pfam" id="PF01281"/>
    </source>
</evidence>
<dbReference type="GO" id="GO:0003735">
    <property type="term" value="F:structural constituent of ribosome"/>
    <property type="evidence" value="ECO:0007669"/>
    <property type="project" value="InterPro"/>
</dbReference>
<dbReference type="InterPro" id="IPR036791">
    <property type="entry name" value="Ribosomal_bL9_C_sf"/>
</dbReference>
<dbReference type="GO" id="GO:0019843">
    <property type="term" value="F:rRNA binding"/>
    <property type="evidence" value="ECO:0007669"/>
    <property type="project" value="UniProtKB-UniRule"/>
</dbReference>
<dbReference type="Gene3D" id="3.10.430.100">
    <property type="entry name" value="Ribosomal protein L9, C-terminal domain"/>
    <property type="match status" value="1"/>
</dbReference>
<evidence type="ECO:0000256" key="2">
    <source>
        <dbReference type="ARBA" id="ARBA00022730"/>
    </source>
</evidence>
<sequence>MKIILLKTVEGVGKAHDIVTVKDGYARNYLFPRNIAIEATQANIRGFEKSKKRFSKKIEQVRRMSMGLAERINSTSIKTTIKTGIEGKSFGSITSHDLVELLRTEGIEVDKKNIVLEEPIKHPGVYDIKVHLGEKIDAMFKLAVLEEGA</sequence>
<dbReference type="Pfam" id="PF03948">
    <property type="entry name" value="Ribosomal_L9_C"/>
    <property type="match status" value="1"/>
</dbReference>
<protein>
    <recommendedName>
        <fullName evidence="6 7">Large ribosomal subunit protein bL9</fullName>
    </recommendedName>
</protein>
<comment type="function">
    <text evidence="7">Binds to the 23S rRNA.</text>
</comment>
<evidence type="ECO:0000256" key="3">
    <source>
        <dbReference type="ARBA" id="ARBA00022884"/>
    </source>
</evidence>
<dbReference type="PANTHER" id="PTHR21368">
    <property type="entry name" value="50S RIBOSOMAL PROTEIN L9"/>
    <property type="match status" value="1"/>
</dbReference>
<evidence type="ECO:0000256" key="4">
    <source>
        <dbReference type="ARBA" id="ARBA00022980"/>
    </source>
</evidence>
<keyword evidence="3 7" id="KW-0694">RNA-binding</keyword>
<dbReference type="Pfam" id="PF01281">
    <property type="entry name" value="Ribosomal_L9_N"/>
    <property type="match status" value="1"/>
</dbReference>
<name>A0A0S8GBZ6_UNCW3</name>
<feature type="domain" description="Ribosomal protein L9" evidence="8">
    <location>
        <begin position="1"/>
        <end position="45"/>
    </location>
</feature>
<evidence type="ECO:0000313" key="11">
    <source>
        <dbReference type="Proteomes" id="UP000051096"/>
    </source>
</evidence>
<dbReference type="HAMAP" id="MF_00503">
    <property type="entry name" value="Ribosomal_bL9"/>
    <property type="match status" value="1"/>
</dbReference>
<dbReference type="InterPro" id="IPR036935">
    <property type="entry name" value="Ribosomal_bL9_N_sf"/>
</dbReference>
<evidence type="ECO:0000256" key="6">
    <source>
        <dbReference type="ARBA" id="ARBA00035292"/>
    </source>
</evidence>
<feature type="domain" description="Large ribosomal subunit protein bL9 C-terminal" evidence="9">
    <location>
        <begin position="68"/>
        <end position="145"/>
    </location>
</feature>